<gene>
    <name evidence="6" type="primary">rimI</name>
    <name evidence="6" type="ORF">COW36_00080</name>
</gene>
<dbReference type="Gene3D" id="3.40.630.30">
    <property type="match status" value="1"/>
</dbReference>
<dbReference type="AlphaFoldDB" id="A0A2M7GBS8"/>
<dbReference type="PROSITE" id="PS51186">
    <property type="entry name" value="GNAT"/>
    <property type="match status" value="1"/>
</dbReference>
<dbReference type="Proteomes" id="UP000231019">
    <property type="component" value="Unassembled WGS sequence"/>
</dbReference>
<sequence length="168" mass="19552">MSAYQVVPMLPEHVSKVSALEKICFGAHWTPTNFLRELENPRCHYFVTLKDQIPVAYLGYWQILEEAHITTVAVQPEFRKHYLAQDLLCRMLEDCLSKGVEWVTLEVKASNIAAQKLYEKFGFSVKGRRKNYYQAEKQDALIMWTENISDETYQALVQNLKSQIPVLH</sequence>
<comment type="similarity">
    <text evidence="1">Belongs to the acetyltransferase family. RimI subfamily.</text>
</comment>
<evidence type="ECO:0000256" key="1">
    <source>
        <dbReference type="ARBA" id="ARBA00005395"/>
    </source>
</evidence>
<keyword evidence="2" id="KW-0963">Cytoplasm</keyword>
<comment type="caution">
    <text evidence="6">The sequence shown here is derived from an EMBL/GenBank/DDBJ whole genome shotgun (WGS) entry which is preliminary data.</text>
</comment>
<evidence type="ECO:0000313" key="6">
    <source>
        <dbReference type="EMBL" id="PIW19664.1"/>
    </source>
</evidence>
<dbReference type="Pfam" id="PF00583">
    <property type="entry name" value="Acetyltransf_1"/>
    <property type="match status" value="1"/>
</dbReference>
<name>A0A2M7GBS8_9BACT</name>
<reference evidence="6 7" key="1">
    <citation type="submission" date="2017-09" db="EMBL/GenBank/DDBJ databases">
        <title>Depth-based differentiation of microbial function through sediment-hosted aquifers and enrichment of novel symbionts in the deep terrestrial subsurface.</title>
        <authorList>
            <person name="Probst A.J."/>
            <person name="Ladd B."/>
            <person name="Jarett J.K."/>
            <person name="Geller-Mcgrath D.E."/>
            <person name="Sieber C.M."/>
            <person name="Emerson J.B."/>
            <person name="Anantharaman K."/>
            <person name="Thomas B.C."/>
            <person name="Malmstrom R."/>
            <person name="Stieglmeier M."/>
            <person name="Klingl A."/>
            <person name="Woyke T."/>
            <person name="Ryan C.M."/>
            <person name="Banfield J.F."/>
        </authorList>
    </citation>
    <scope>NUCLEOTIDE SEQUENCE [LARGE SCALE GENOMIC DNA]</scope>
    <source>
        <strain evidence="6">CG17_big_fil_post_rev_8_21_14_2_50_48_46</strain>
    </source>
</reference>
<evidence type="ECO:0000313" key="7">
    <source>
        <dbReference type="Proteomes" id="UP000231019"/>
    </source>
</evidence>
<dbReference type="InterPro" id="IPR050680">
    <property type="entry name" value="YpeA/RimI_acetyltransf"/>
</dbReference>
<dbReference type="CDD" id="cd04301">
    <property type="entry name" value="NAT_SF"/>
    <property type="match status" value="1"/>
</dbReference>
<evidence type="ECO:0000256" key="3">
    <source>
        <dbReference type="ARBA" id="ARBA00022679"/>
    </source>
</evidence>
<keyword evidence="3 6" id="KW-0808">Transferase</keyword>
<dbReference type="NCBIfam" id="TIGR01575">
    <property type="entry name" value="rimI"/>
    <property type="match status" value="1"/>
</dbReference>
<evidence type="ECO:0000256" key="2">
    <source>
        <dbReference type="ARBA" id="ARBA00022490"/>
    </source>
</evidence>
<proteinExistence type="inferred from homology"/>
<protein>
    <submittedName>
        <fullName evidence="6">Ribosomal-protein-alanine N-acetyltransferase</fullName>
    </submittedName>
</protein>
<dbReference type="InterPro" id="IPR016181">
    <property type="entry name" value="Acyl_CoA_acyltransferase"/>
</dbReference>
<keyword evidence="4" id="KW-0012">Acyltransferase</keyword>
<evidence type="ECO:0000256" key="4">
    <source>
        <dbReference type="ARBA" id="ARBA00023315"/>
    </source>
</evidence>
<dbReference type="PANTHER" id="PTHR43420">
    <property type="entry name" value="ACETYLTRANSFERASE"/>
    <property type="match status" value="1"/>
</dbReference>
<dbReference type="InterPro" id="IPR000182">
    <property type="entry name" value="GNAT_dom"/>
</dbReference>
<evidence type="ECO:0000259" key="5">
    <source>
        <dbReference type="PROSITE" id="PS51186"/>
    </source>
</evidence>
<dbReference type="PANTHER" id="PTHR43420:SF44">
    <property type="entry name" value="ACETYLTRANSFERASE YPEA"/>
    <property type="match status" value="1"/>
</dbReference>
<dbReference type="SUPFAM" id="SSF55729">
    <property type="entry name" value="Acyl-CoA N-acyltransferases (Nat)"/>
    <property type="match status" value="1"/>
</dbReference>
<feature type="domain" description="N-acetyltransferase" evidence="5">
    <location>
        <begin position="4"/>
        <end position="148"/>
    </location>
</feature>
<accession>A0A2M7GBS8</accession>
<organism evidence="6 7">
    <name type="scientific">bacterium (Candidatus Blackallbacteria) CG17_big_fil_post_rev_8_21_14_2_50_48_46</name>
    <dbReference type="NCBI Taxonomy" id="2014261"/>
    <lineage>
        <taxon>Bacteria</taxon>
        <taxon>Candidatus Blackallbacteria</taxon>
    </lineage>
</organism>
<dbReference type="InterPro" id="IPR006464">
    <property type="entry name" value="AcTrfase_RimI/Ard1"/>
</dbReference>
<dbReference type="GO" id="GO:0008080">
    <property type="term" value="F:N-acetyltransferase activity"/>
    <property type="evidence" value="ECO:0007669"/>
    <property type="project" value="InterPro"/>
</dbReference>
<dbReference type="EMBL" id="PFFQ01000001">
    <property type="protein sequence ID" value="PIW19664.1"/>
    <property type="molecule type" value="Genomic_DNA"/>
</dbReference>